<reference evidence="4" key="1">
    <citation type="journal article" date="2021" name="PeerJ">
        <title>Extensive microbial diversity within the chicken gut microbiome revealed by metagenomics and culture.</title>
        <authorList>
            <person name="Gilroy R."/>
            <person name="Ravi A."/>
            <person name="Getino M."/>
            <person name="Pursley I."/>
            <person name="Horton D.L."/>
            <person name="Alikhan N.F."/>
            <person name="Baker D."/>
            <person name="Gharbi K."/>
            <person name="Hall N."/>
            <person name="Watson M."/>
            <person name="Adriaenssens E.M."/>
            <person name="Foster-Nyarko E."/>
            <person name="Jarju S."/>
            <person name="Secka A."/>
            <person name="Antonio M."/>
            <person name="Oren A."/>
            <person name="Chaudhuri R.R."/>
            <person name="La Ragione R."/>
            <person name="Hildebrand F."/>
            <person name="Pallen M.J."/>
        </authorList>
    </citation>
    <scope>NUCLEOTIDE SEQUENCE</scope>
    <source>
        <strain evidence="4">4100</strain>
    </source>
</reference>
<evidence type="ECO:0000313" key="5">
    <source>
        <dbReference type="Proteomes" id="UP000711407"/>
    </source>
</evidence>
<gene>
    <name evidence="4" type="primary">pdxA</name>
    <name evidence="4" type="ORF">K8V47_09715</name>
</gene>
<proteinExistence type="predicted"/>
<keyword evidence="3" id="KW-0520">NAD</keyword>
<dbReference type="GO" id="GO:0046872">
    <property type="term" value="F:metal ion binding"/>
    <property type="evidence" value="ECO:0007669"/>
    <property type="project" value="UniProtKB-KW"/>
</dbReference>
<dbReference type="Proteomes" id="UP000711407">
    <property type="component" value="Unassembled WGS sequence"/>
</dbReference>
<protein>
    <submittedName>
        <fullName evidence="4">4-hydroxythreonine-4-phosphate dehydrogenase PdxA</fullName>
        <ecNumber evidence="4">1.1.1.262</ecNumber>
    </submittedName>
</protein>
<dbReference type="InterPro" id="IPR005255">
    <property type="entry name" value="PdxA_fam"/>
</dbReference>
<keyword evidence="2 4" id="KW-0560">Oxidoreductase</keyword>
<name>A0A921JIN9_9BACT</name>
<comment type="caution">
    <text evidence="4">The sequence shown here is derived from an EMBL/GenBank/DDBJ whole genome shotgun (WGS) entry which is preliminary data.</text>
</comment>
<evidence type="ECO:0000313" key="4">
    <source>
        <dbReference type="EMBL" id="HJE40015.1"/>
    </source>
</evidence>
<dbReference type="Pfam" id="PF04166">
    <property type="entry name" value="PdxA"/>
    <property type="match status" value="1"/>
</dbReference>
<accession>A0A921JIN9</accession>
<dbReference type="SUPFAM" id="SSF53659">
    <property type="entry name" value="Isocitrate/Isopropylmalate dehydrogenase-like"/>
    <property type="match status" value="1"/>
</dbReference>
<reference evidence="4" key="2">
    <citation type="submission" date="2021-09" db="EMBL/GenBank/DDBJ databases">
        <authorList>
            <person name="Gilroy R."/>
        </authorList>
    </citation>
    <scope>NUCLEOTIDE SEQUENCE</scope>
    <source>
        <strain evidence="4">4100</strain>
    </source>
</reference>
<dbReference type="GO" id="GO:0050570">
    <property type="term" value="F:4-hydroxythreonine-4-phosphate dehydrogenase activity"/>
    <property type="evidence" value="ECO:0007669"/>
    <property type="project" value="UniProtKB-EC"/>
</dbReference>
<evidence type="ECO:0000256" key="1">
    <source>
        <dbReference type="ARBA" id="ARBA00022723"/>
    </source>
</evidence>
<dbReference type="EMBL" id="DYXT01000051">
    <property type="protein sequence ID" value="HJE40015.1"/>
    <property type="molecule type" value="Genomic_DNA"/>
</dbReference>
<dbReference type="PANTHER" id="PTHR30004:SF6">
    <property type="entry name" value="D-THREONATE 4-PHOSPHATE DEHYDROGENASE"/>
    <property type="match status" value="1"/>
</dbReference>
<organism evidence="4 5">
    <name type="scientific">Candidatus Amulumruptor caecigallinarius</name>
    <dbReference type="NCBI Taxonomy" id="2109911"/>
    <lineage>
        <taxon>Bacteria</taxon>
        <taxon>Pseudomonadati</taxon>
        <taxon>Bacteroidota</taxon>
        <taxon>Bacteroidia</taxon>
        <taxon>Bacteroidales</taxon>
        <taxon>Muribaculaceae</taxon>
        <taxon>Candidatus Amulumruptor</taxon>
    </lineage>
</organism>
<dbReference type="EC" id="1.1.1.262" evidence="4"/>
<dbReference type="Gene3D" id="3.40.718.10">
    <property type="entry name" value="Isopropylmalate Dehydrogenase"/>
    <property type="match status" value="1"/>
</dbReference>
<sequence>MKETEKLTIGITHGDINGVGYEVIIKTLSDPRLPEMCTPVIYGSSKAFTAYRKLLGLPAVAVNVIQQAQDAKPGTVNIINTAADDIRIEPGSSTPEAGSAAYAALECAVTDLRSSTIDALVTAPINKANIQSSTFTFPGHTEYLEASLGEGTDKALMILYNDVVKVALVTTHLPLARIPQAITKDAIIEKLKIFDTSLRRDFGVVHPRIAVLSLNPHAGDGGLLGTEESDIIIPAIEDARKERIECFGPYAADGFFGHGLFKHFDGVLAMYHDQGLAPFKAIAGGSGVNFTAGLQAVRTSPDHGTGYDIAGRGEADETSFRQAIYEAIDICHHRESYDAATANPLKKVFHDKNTKDNVVLDLTKDSDEV</sequence>
<evidence type="ECO:0000256" key="2">
    <source>
        <dbReference type="ARBA" id="ARBA00023002"/>
    </source>
</evidence>
<keyword evidence="1" id="KW-0479">Metal-binding</keyword>
<dbReference type="GO" id="GO:0051287">
    <property type="term" value="F:NAD binding"/>
    <property type="evidence" value="ECO:0007669"/>
    <property type="project" value="InterPro"/>
</dbReference>
<dbReference type="NCBIfam" id="TIGR00557">
    <property type="entry name" value="pdxA"/>
    <property type="match status" value="1"/>
</dbReference>
<dbReference type="PANTHER" id="PTHR30004">
    <property type="entry name" value="4-HYDROXYTHREONINE-4-PHOSPHATE DEHYDROGENASE"/>
    <property type="match status" value="1"/>
</dbReference>
<dbReference type="AlphaFoldDB" id="A0A921JIN9"/>
<evidence type="ECO:0000256" key="3">
    <source>
        <dbReference type="ARBA" id="ARBA00023027"/>
    </source>
</evidence>